<reference evidence="1" key="1">
    <citation type="journal article" date="2015" name="Nature">
        <title>Complex archaea that bridge the gap between prokaryotes and eukaryotes.</title>
        <authorList>
            <person name="Spang A."/>
            <person name="Saw J.H."/>
            <person name="Jorgensen S.L."/>
            <person name="Zaremba-Niedzwiedzka K."/>
            <person name="Martijn J."/>
            <person name="Lind A.E."/>
            <person name="van Eijk R."/>
            <person name="Schleper C."/>
            <person name="Guy L."/>
            <person name="Ettema T.J."/>
        </authorList>
    </citation>
    <scope>NUCLEOTIDE SEQUENCE</scope>
</reference>
<protein>
    <submittedName>
        <fullName evidence="1">Uncharacterized protein</fullName>
    </submittedName>
</protein>
<organism evidence="1">
    <name type="scientific">marine sediment metagenome</name>
    <dbReference type="NCBI Taxonomy" id="412755"/>
    <lineage>
        <taxon>unclassified sequences</taxon>
        <taxon>metagenomes</taxon>
        <taxon>ecological metagenomes</taxon>
    </lineage>
</organism>
<sequence>MYRLYPGFRFLKSKADYSAVWPTGEQLLLRHMEDERSYGEYHGHEYPWIGWEELTQWATDKAYKMMFSCCRPPKPGVPCRVRSTTNPYGPGHNWVKRRFELPQMRGRVIRKPGEPARVAIHGTLSENFLLLHEQPDYPMLVREAAANPAQAKAWLDSDEMKNFEDLSAVGTQLKELEDAHNKTVETVRKLQKTGLAPNGRSFEVLGFKEIMDLRKVGLVFRHREQARTFGAMCTKSIFGHL</sequence>
<proteinExistence type="predicted"/>
<accession>A0A0F9AQL4</accession>
<dbReference type="Gene3D" id="3.40.50.300">
    <property type="entry name" value="P-loop containing nucleotide triphosphate hydrolases"/>
    <property type="match status" value="1"/>
</dbReference>
<feature type="non-terminal residue" evidence="1">
    <location>
        <position position="241"/>
    </location>
</feature>
<name>A0A0F9AQL4_9ZZZZ</name>
<dbReference type="AlphaFoldDB" id="A0A0F9AQL4"/>
<dbReference type="InterPro" id="IPR027417">
    <property type="entry name" value="P-loop_NTPase"/>
</dbReference>
<evidence type="ECO:0000313" key="1">
    <source>
        <dbReference type="EMBL" id="KKK74486.1"/>
    </source>
</evidence>
<dbReference type="EMBL" id="LAZR01056296">
    <property type="protein sequence ID" value="KKK74486.1"/>
    <property type="molecule type" value="Genomic_DNA"/>
</dbReference>
<gene>
    <name evidence="1" type="ORF">LCGC14_2883300</name>
</gene>
<comment type="caution">
    <text evidence="1">The sequence shown here is derived from an EMBL/GenBank/DDBJ whole genome shotgun (WGS) entry which is preliminary data.</text>
</comment>